<reference evidence="1 2" key="1">
    <citation type="submission" date="2015-11" db="EMBL/GenBank/DDBJ databases">
        <title>Bacteriophages of Xanthomonas arboricola pv. juglandis: Characterization of two phages.</title>
        <authorList>
            <person name="Domotor D."/>
            <person name="Frank T."/>
            <person name="Rakhely G."/>
            <person name="Doffkay Z."/>
            <person name="Schneider G."/>
            <person name="Kovacs T."/>
        </authorList>
    </citation>
    <scope>NUCLEOTIDE SEQUENCE [LARGE SCALE GENOMIC DNA]</scope>
</reference>
<dbReference type="InterPro" id="IPR058601">
    <property type="entry name" value="Phage_phiTE_015-like"/>
</dbReference>
<name>A0A1I9L2H0_9CAUD</name>
<proteinExistence type="predicted"/>
<dbReference type="EMBL" id="KU197014">
    <property type="protein sequence ID" value="AMW36157.1"/>
    <property type="molecule type" value="Genomic_DNA"/>
</dbReference>
<dbReference type="Proteomes" id="UP000225190">
    <property type="component" value="Segment"/>
</dbReference>
<evidence type="ECO:0000313" key="2">
    <source>
        <dbReference type="Proteomes" id="UP000225190"/>
    </source>
</evidence>
<accession>A0A1I9L2H0</accession>
<evidence type="ECO:0000313" key="1">
    <source>
        <dbReference type="EMBL" id="AMW36157.1"/>
    </source>
</evidence>
<dbReference type="Pfam" id="PF26207">
    <property type="entry name" value="Phage_phiTE_015"/>
    <property type="match status" value="1"/>
</dbReference>
<protein>
    <submittedName>
        <fullName evidence="1">Uncharacterized protein</fullName>
    </submittedName>
</protein>
<organism evidence="1 2">
    <name type="scientific">Xanthomonas phage XAJ2</name>
    <dbReference type="NCBI Taxonomy" id="1775249"/>
    <lineage>
        <taxon>Viruses</taxon>
        <taxon>Duplodnaviria</taxon>
        <taxon>Heunggongvirae</taxon>
        <taxon>Uroviricota</taxon>
        <taxon>Caudoviricetes</taxon>
        <taxon>Caudoviricetes incertae sedis</taxon>
        <taxon>Xajduovirus</taxon>
        <taxon>Xajduovirus XAJ2</taxon>
    </lineage>
</organism>
<sequence length="165" mass="17834">MVNENDKERAQFEAWAGGHGFILDRTDVGGDYDYQDLRTQGPWEAWQAALAARQPVGVEPARISSDMVDGELSVASAINQVVELFPSADRAALRILAACLTHHSIHRYATPPAPAGVPVDKAMVTAAEDAAYAEMPWNGPTEMRASIRRMVEAAVATHPQPAAKE</sequence>
<keyword evidence="2" id="KW-1185">Reference proteome</keyword>